<feature type="binding site" evidence="16">
    <location>
        <position position="169"/>
    </location>
    <ligand>
        <name>substrate</name>
    </ligand>
</feature>
<dbReference type="HAMAP" id="MF_01274">
    <property type="entry name" value="Pantothen_kinase_3"/>
    <property type="match status" value="1"/>
</dbReference>
<evidence type="ECO:0000256" key="9">
    <source>
        <dbReference type="ARBA" id="ARBA00022741"/>
    </source>
</evidence>
<dbReference type="RefSeq" id="WP_283346406.1">
    <property type="nucleotide sequence ID" value="NZ_JASHIF010000025.1"/>
</dbReference>
<dbReference type="Gene3D" id="3.30.420.40">
    <property type="match status" value="1"/>
</dbReference>
<evidence type="ECO:0000256" key="10">
    <source>
        <dbReference type="ARBA" id="ARBA00022777"/>
    </source>
</evidence>
<dbReference type="PANTHER" id="PTHR34265">
    <property type="entry name" value="TYPE III PANTOTHENATE KINASE"/>
    <property type="match status" value="1"/>
</dbReference>
<keyword evidence="12 16" id="KW-0630">Potassium</keyword>
<comment type="catalytic activity">
    <reaction evidence="1 16">
        <text>(R)-pantothenate + ATP = (R)-4'-phosphopantothenate + ADP + H(+)</text>
        <dbReference type="Rhea" id="RHEA:16373"/>
        <dbReference type="ChEBI" id="CHEBI:10986"/>
        <dbReference type="ChEBI" id="CHEBI:15378"/>
        <dbReference type="ChEBI" id="CHEBI:29032"/>
        <dbReference type="ChEBI" id="CHEBI:30616"/>
        <dbReference type="ChEBI" id="CHEBI:456216"/>
        <dbReference type="EC" id="2.7.1.33"/>
    </reaction>
</comment>
<dbReference type="InterPro" id="IPR004619">
    <property type="entry name" value="Type_III_PanK"/>
</dbReference>
<organism evidence="17 18">
    <name type="scientific">Flectobacillus roseus</name>
    <dbReference type="NCBI Taxonomy" id="502259"/>
    <lineage>
        <taxon>Bacteria</taxon>
        <taxon>Pseudomonadati</taxon>
        <taxon>Bacteroidota</taxon>
        <taxon>Cytophagia</taxon>
        <taxon>Cytophagales</taxon>
        <taxon>Flectobacillaceae</taxon>
        <taxon>Flectobacillus</taxon>
    </lineage>
</organism>
<dbReference type="NCBIfam" id="TIGR00671">
    <property type="entry name" value="baf"/>
    <property type="match status" value="1"/>
</dbReference>
<keyword evidence="9 16" id="KW-0547">Nucleotide-binding</keyword>
<gene>
    <name evidence="16" type="primary">coaX</name>
    <name evidence="17" type="ORF">QM524_22960</name>
</gene>
<comment type="caution">
    <text evidence="17">The sequence shown here is derived from an EMBL/GenBank/DDBJ whole genome shotgun (WGS) entry which is preliminary data.</text>
</comment>
<dbReference type="InterPro" id="IPR043129">
    <property type="entry name" value="ATPase_NBD"/>
</dbReference>
<comment type="subcellular location">
    <subcellularLocation>
        <location evidence="3 16">Cytoplasm</location>
    </subcellularLocation>
</comment>
<evidence type="ECO:0000256" key="6">
    <source>
        <dbReference type="ARBA" id="ARBA00012102"/>
    </source>
</evidence>
<feature type="binding site" evidence="16">
    <location>
        <begin position="6"/>
        <end position="13"/>
    </location>
    <ligand>
        <name>ATP</name>
        <dbReference type="ChEBI" id="CHEBI:30616"/>
    </ligand>
</feature>
<evidence type="ECO:0000256" key="11">
    <source>
        <dbReference type="ARBA" id="ARBA00022840"/>
    </source>
</evidence>
<comment type="subunit">
    <text evidence="5 16">Homodimer.</text>
</comment>
<keyword evidence="10 16" id="KW-0418">Kinase</keyword>
<evidence type="ECO:0000256" key="7">
    <source>
        <dbReference type="ARBA" id="ARBA00022490"/>
    </source>
</evidence>
<feature type="binding site" evidence="16">
    <location>
        <position position="84"/>
    </location>
    <ligand>
        <name>substrate</name>
    </ligand>
</feature>
<keyword evidence="16" id="KW-0479">Metal-binding</keyword>
<name>A0ABT6YET8_9BACT</name>
<feature type="binding site" evidence="16">
    <location>
        <begin position="91"/>
        <end position="94"/>
    </location>
    <ligand>
        <name>substrate</name>
    </ligand>
</feature>
<evidence type="ECO:0000313" key="18">
    <source>
        <dbReference type="Proteomes" id="UP001236507"/>
    </source>
</evidence>
<keyword evidence="8 16" id="KW-0808">Transferase</keyword>
<dbReference type="Proteomes" id="UP001236507">
    <property type="component" value="Unassembled WGS sequence"/>
</dbReference>
<feature type="binding site" evidence="16">
    <location>
        <position position="114"/>
    </location>
    <ligand>
        <name>K(+)</name>
        <dbReference type="ChEBI" id="CHEBI:29103"/>
    </ligand>
</feature>
<dbReference type="PANTHER" id="PTHR34265:SF1">
    <property type="entry name" value="TYPE III PANTOTHENATE KINASE"/>
    <property type="match status" value="1"/>
</dbReference>
<dbReference type="CDD" id="cd24015">
    <property type="entry name" value="ASKHA_NBD_PanK-III"/>
    <property type="match status" value="1"/>
</dbReference>
<evidence type="ECO:0000256" key="13">
    <source>
        <dbReference type="ARBA" id="ARBA00022993"/>
    </source>
</evidence>
<keyword evidence="18" id="KW-1185">Reference proteome</keyword>
<proteinExistence type="inferred from homology"/>
<comment type="cofactor">
    <cofactor evidence="2">
        <name>K(+)</name>
        <dbReference type="ChEBI" id="CHEBI:29103"/>
    </cofactor>
</comment>
<comment type="pathway">
    <text evidence="4 16">Cofactor biosynthesis; coenzyme A biosynthesis; CoA from (R)-pantothenate: step 1/5.</text>
</comment>
<dbReference type="GO" id="GO:0004594">
    <property type="term" value="F:pantothenate kinase activity"/>
    <property type="evidence" value="ECO:0007669"/>
    <property type="project" value="UniProtKB-EC"/>
</dbReference>
<feature type="binding site" evidence="16">
    <location>
        <position position="117"/>
    </location>
    <ligand>
        <name>ATP</name>
        <dbReference type="ChEBI" id="CHEBI:30616"/>
    </ligand>
</feature>
<comment type="function">
    <text evidence="16">Catalyzes the phosphorylation of pantothenate (Pan), the first step in CoA biosynthesis.</text>
</comment>
<keyword evidence="13 16" id="KW-0173">Coenzyme A biosynthesis</keyword>
<protein>
    <recommendedName>
        <fullName evidence="15 16">Type III pantothenate kinase</fullName>
        <ecNumber evidence="6 16">2.7.1.33</ecNumber>
    </recommendedName>
    <alternativeName>
        <fullName evidence="16">PanK-III</fullName>
    </alternativeName>
    <alternativeName>
        <fullName evidence="16">Pantothenic acid kinase</fullName>
    </alternativeName>
</protein>
<keyword evidence="7 16" id="KW-0963">Cytoplasm</keyword>
<evidence type="ECO:0000313" key="17">
    <source>
        <dbReference type="EMBL" id="MDI9862103.1"/>
    </source>
</evidence>
<comment type="cofactor">
    <cofactor evidence="16">
        <name>NH4(+)</name>
        <dbReference type="ChEBI" id="CHEBI:28938"/>
    </cofactor>
    <cofactor evidence="16">
        <name>K(+)</name>
        <dbReference type="ChEBI" id="CHEBI:29103"/>
    </cofactor>
    <text evidence="16">A monovalent cation. Ammonium or potassium.</text>
</comment>
<evidence type="ECO:0000256" key="4">
    <source>
        <dbReference type="ARBA" id="ARBA00005225"/>
    </source>
</evidence>
<reference evidence="17 18" key="1">
    <citation type="submission" date="2023-05" db="EMBL/GenBank/DDBJ databases">
        <title>Novel species of genus Flectobacillus isolated from stream in China.</title>
        <authorList>
            <person name="Lu H."/>
        </authorList>
    </citation>
    <scope>NUCLEOTIDE SEQUENCE [LARGE SCALE GENOMIC DNA]</scope>
    <source>
        <strain evidence="17 18">KCTC 42575</strain>
    </source>
</reference>
<dbReference type="Pfam" id="PF03309">
    <property type="entry name" value="Pan_kinase"/>
    <property type="match status" value="1"/>
</dbReference>
<evidence type="ECO:0000256" key="16">
    <source>
        <dbReference type="HAMAP-Rule" id="MF_01274"/>
    </source>
</evidence>
<feature type="active site" description="Proton acceptor" evidence="16">
    <location>
        <position position="93"/>
    </location>
</feature>
<evidence type="ECO:0000256" key="14">
    <source>
        <dbReference type="ARBA" id="ARBA00038036"/>
    </source>
</evidence>
<dbReference type="SUPFAM" id="SSF53067">
    <property type="entry name" value="Actin-like ATPase domain"/>
    <property type="match status" value="2"/>
</dbReference>
<evidence type="ECO:0000256" key="8">
    <source>
        <dbReference type="ARBA" id="ARBA00022679"/>
    </source>
</evidence>
<evidence type="ECO:0000256" key="15">
    <source>
        <dbReference type="ARBA" id="ARBA00040883"/>
    </source>
</evidence>
<evidence type="ECO:0000256" key="5">
    <source>
        <dbReference type="ARBA" id="ARBA00011738"/>
    </source>
</evidence>
<dbReference type="EMBL" id="JASHIF010000025">
    <property type="protein sequence ID" value="MDI9862103.1"/>
    <property type="molecule type" value="Genomic_DNA"/>
</dbReference>
<keyword evidence="11 16" id="KW-0067">ATP-binding</keyword>
<evidence type="ECO:0000256" key="2">
    <source>
        <dbReference type="ARBA" id="ARBA00001958"/>
    </source>
</evidence>
<sequence>MNLAIDLGNTFAKTGVFVDGKLQDLRKGLDYPTLLEYIDSIKPKHIVVSTVSYSEEQLKADLGKYDPDLILLQPNTLVPLVKLYDTPHTLGADRVAAAVGATVLFPQQNCVVIDLGTCNTYDLVDAEANFHGGIISPGMKMRFKAMHTFTQRLPLIEPEGYPDLIGKSTAKAMQSGVINGLLAEINGFIEQYETLLTKINVILCGGDATFFANRIKSPNFVEPALVLIGLNRILEHNVEIKNASSPDKLTQS</sequence>
<evidence type="ECO:0000256" key="12">
    <source>
        <dbReference type="ARBA" id="ARBA00022958"/>
    </source>
</evidence>
<evidence type="ECO:0000256" key="1">
    <source>
        <dbReference type="ARBA" id="ARBA00001206"/>
    </source>
</evidence>
<dbReference type="EC" id="2.7.1.33" evidence="6 16"/>
<evidence type="ECO:0000256" key="3">
    <source>
        <dbReference type="ARBA" id="ARBA00004496"/>
    </source>
</evidence>
<comment type="similarity">
    <text evidence="14 16">Belongs to the type III pantothenate kinase family.</text>
</comment>
<accession>A0ABT6YET8</accession>